<accession>A0A7R9TV45</accession>
<dbReference type="AlphaFoldDB" id="A0A7R9TV45"/>
<protein>
    <submittedName>
        <fullName evidence="2">Uncharacterized protein</fullName>
    </submittedName>
</protein>
<feature type="compositionally biased region" description="Low complexity" evidence="1">
    <location>
        <begin position="11"/>
        <end position="32"/>
    </location>
</feature>
<evidence type="ECO:0000313" key="2">
    <source>
        <dbReference type="EMBL" id="CAD8246127.1"/>
    </source>
</evidence>
<organism evidence="2">
    <name type="scientific">Prasinoderma coloniale</name>
    <dbReference type="NCBI Taxonomy" id="156133"/>
    <lineage>
        <taxon>Eukaryota</taxon>
        <taxon>Viridiplantae</taxon>
        <taxon>Prasinodermophyta</taxon>
        <taxon>Prasinodermophyceae</taxon>
        <taxon>Prasinodermales</taxon>
        <taxon>Prasinodermaceae</taxon>
        <taxon>Prasinoderma</taxon>
    </lineage>
</organism>
<dbReference type="EMBL" id="HBDZ01012384">
    <property type="protein sequence ID" value="CAD8246127.1"/>
    <property type="molecule type" value="Transcribed_RNA"/>
</dbReference>
<gene>
    <name evidence="2" type="ORF">PCOL08062_LOCUS9507</name>
</gene>
<evidence type="ECO:0000256" key="1">
    <source>
        <dbReference type="SAM" id="MobiDB-lite"/>
    </source>
</evidence>
<feature type="region of interest" description="Disordered" evidence="1">
    <location>
        <begin position="1"/>
        <end position="59"/>
    </location>
</feature>
<name>A0A7R9TV45_9VIRI</name>
<reference evidence="2" key="1">
    <citation type="submission" date="2021-01" db="EMBL/GenBank/DDBJ databases">
        <authorList>
            <person name="Corre E."/>
            <person name="Pelletier E."/>
            <person name="Niang G."/>
            <person name="Scheremetjew M."/>
            <person name="Finn R."/>
            <person name="Kale V."/>
            <person name="Holt S."/>
            <person name="Cochrane G."/>
            <person name="Meng A."/>
            <person name="Brown T."/>
            <person name="Cohen L."/>
        </authorList>
    </citation>
    <scope>NUCLEOTIDE SEQUENCE</scope>
    <source>
        <strain evidence="2">CCMP1413</strain>
    </source>
</reference>
<sequence>MGGVPTASFERALPPRRAAHAAGVGMRLAGARRAQRSRSAAARRMRRHASPGRKRVLAGVAPIPSTLQAPCVRGAPGPPPSPPASGDARTCAASHGLLHDATAAGLLLLILDVRLGFVVAWHELPDLGQVLLPLGRHVAPVHLAVVRVGVARAADALRRRLGGVAHRC</sequence>
<proteinExistence type="predicted"/>
<feature type="compositionally biased region" description="Basic residues" evidence="1">
    <location>
        <begin position="33"/>
        <end position="56"/>
    </location>
</feature>